<sequence>MAENPKAVGPIAVMGAPAEEPKKPKANDEAPQGKSLSGLVSIVTCILSLPILASAIWLLYMKDYDCEKLIKLPSLQTGLGIGLIFMFLVSNVAVFLRSRLPVPGLFMVMVPLIVILTMGLALVGANKLESGKIVATPMWFKRKIHQSHNWENIKACLYSTEICEDLASRSLALKGFDFSVKKLSFIEFGCCKPPEICGMEYVNATFWKRDGSRNMDNPYVSDCNKWSNDPIKLCYDCDTCKQGFMKTMESKWWKLGLFLILTSLLLIVSHILLFVAVMWERYGG</sequence>
<dbReference type="Pfam" id="PF00335">
    <property type="entry name" value="Tetraspanin"/>
    <property type="match status" value="1"/>
</dbReference>
<feature type="transmembrane region" description="Helical" evidence="6">
    <location>
        <begin position="102"/>
        <end position="123"/>
    </location>
</feature>
<accession>A0AAV8SFZ6</accession>
<dbReference type="AlphaFoldDB" id="A0AAV8SFZ6"/>
<evidence type="ECO:0000256" key="2">
    <source>
        <dbReference type="ARBA" id="ARBA00006840"/>
    </source>
</evidence>
<dbReference type="InterPro" id="IPR044991">
    <property type="entry name" value="TET_plant"/>
</dbReference>
<dbReference type="GO" id="GO:0016020">
    <property type="term" value="C:membrane"/>
    <property type="evidence" value="ECO:0007669"/>
    <property type="project" value="UniProtKB-SubCell"/>
</dbReference>
<dbReference type="InterPro" id="IPR018499">
    <property type="entry name" value="Tetraspanin/Peripherin"/>
</dbReference>
<comment type="caution">
    <text evidence="7">The sequence shown here is derived from an EMBL/GenBank/DDBJ whole genome shotgun (WGS) entry which is preliminary data.</text>
</comment>
<keyword evidence="8" id="KW-1185">Reference proteome</keyword>
<feature type="transmembrane region" description="Helical" evidence="6">
    <location>
        <begin position="72"/>
        <end position="96"/>
    </location>
</feature>
<keyword evidence="5 6" id="KW-0472">Membrane</keyword>
<keyword evidence="4 6" id="KW-1133">Transmembrane helix</keyword>
<evidence type="ECO:0000313" key="7">
    <source>
        <dbReference type="EMBL" id="KAJ8750855.1"/>
    </source>
</evidence>
<feature type="transmembrane region" description="Helical" evidence="6">
    <location>
        <begin position="255"/>
        <end position="279"/>
    </location>
</feature>
<organism evidence="7 8">
    <name type="scientific">Erythroxylum novogranatense</name>
    <dbReference type="NCBI Taxonomy" id="1862640"/>
    <lineage>
        <taxon>Eukaryota</taxon>
        <taxon>Viridiplantae</taxon>
        <taxon>Streptophyta</taxon>
        <taxon>Embryophyta</taxon>
        <taxon>Tracheophyta</taxon>
        <taxon>Spermatophyta</taxon>
        <taxon>Magnoliopsida</taxon>
        <taxon>eudicotyledons</taxon>
        <taxon>Gunneridae</taxon>
        <taxon>Pentapetalae</taxon>
        <taxon>rosids</taxon>
        <taxon>fabids</taxon>
        <taxon>Malpighiales</taxon>
        <taxon>Erythroxylaceae</taxon>
        <taxon>Erythroxylum</taxon>
    </lineage>
</organism>
<comment type="subcellular location">
    <subcellularLocation>
        <location evidence="1">Membrane</location>
        <topology evidence="1">Multi-pass membrane protein</topology>
    </subcellularLocation>
</comment>
<evidence type="ECO:0000256" key="3">
    <source>
        <dbReference type="ARBA" id="ARBA00022692"/>
    </source>
</evidence>
<evidence type="ECO:0008006" key="9">
    <source>
        <dbReference type="Google" id="ProtNLM"/>
    </source>
</evidence>
<evidence type="ECO:0000313" key="8">
    <source>
        <dbReference type="Proteomes" id="UP001159364"/>
    </source>
</evidence>
<dbReference type="GO" id="GO:0009734">
    <property type="term" value="P:auxin-activated signaling pathway"/>
    <property type="evidence" value="ECO:0007669"/>
    <property type="project" value="InterPro"/>
</dbReference>
<name>A0AAV8SFZ6_9ROSI</name>
<feature type="transmembrane region" description="Helical" evidence="6">
    <location>
        <begin position="39"/>
        <end position="60"/>
    </location>
</feature>
<comment type="similarity">
    <text evidence="2">Belongs to the tetraspanin (TM4SF) family.</text>
</comment>
<keyword evidence="3 6" id="KW-0812">Transmembrane</keyword>
<evidence type="ECO:0000256" key="1">
    <source>
        <dbReference type="ARBA" id="ARBA00004141"/>
    </source>
</evidence>
<dbReference type="Proteomes" id="UP001159364">
    <property type="component" value="Linkage Group LG11"/>
</dbReference>
<dbReference type="EMBL" id="JAIWQS010000011">
    <property type="protein sequence ID" value="KAJ8750855.1"/>
    <property type="molecule type" value="Genomic_DNA"/>
</dbReference>
<evidence type="ECO:0000256" key="5">
    <source>
        <dbReference type="ARBA" id="ARBA00023136"/>
    </source>
</evidence>
<dbReference type="PANTHER" id="PTHR32191">
    <property type="entry name" value="TETRASPANIN-8-RELATED"/>
    <property type="match status" value="1"/>
</dbReference>
<proteinExistence type="inferred from homology"/>
<protein>
    <recommendedName>
        <fullName evidence="9">Tetraspanin-15-like</fullName>
    </recommendedName>
</protein>
<evidence type="ECO:0000256" key="4">
    <source>
        <dbReference type="ARBA" id="ARBA00022989"/>
    </source>
</evidence>
<gene>
    <name evidence="7" type="ORF">K2173_016036</name>
</gene>
<reference evidence="7 8" key="1">
    <citation type="submission" date="2021-09" db="EMBL/GenBank/DDBJ databases">
        <title>Genomic insights and catalytic innovation underlie evolution of tropane alkaloids biosynthesis.</title>
        <authorList>
            <person name="Wang Y.-J."/>
            <person name="Tian T."/>
            <person name="Huang J.-P."/>
            <person name="Huang S.-X."/>
        </authorList>
    </citation>
    <scope>NUCLEOTIDE SEQUENCE [LARGE SCALE GENOMIC DNA]</scope>
    <source>
        <strain evidence="7">KIB-2018</strain>
        <tissue evidence="7">Leaf</tissue>
    </source>
</reference>
<evidence type="ECO:0000256" key="6">
    <source>
        <dbReference type="SAM" id="Phobius"/>
    </source>
</evidence>